<comment type="caution">
    <text evidence="2">The sequence shown here is derived from an EMBL/GenBank/DDBJ whole genome shotgun (WGS) entry which is preliminary data.</text>
</comment>
<accession>A0A814MPS9</accession>
<evidence type="ECO:0000313" key="2">
    <source>
        <dbReference type="EMBL" id="CAF1081202.1"/>
    </source>
</evidence>
<dbReference type="Proteomes" id="UP000663832">
    <property type="component" value="Unassembled WGS sequence"/>
</dbReference>
<dbReference type="AlphaFoldDB" id="A0A814MPS9"/>
<reference evidence="2" key="1">
    <citation type="submission" date="2021-02" db="EMBL/GenBank/DDBJ databases">
        <authorList>
            <person name="Nowell W R."/>
        </authorList>
    </citation>
    <scope>NUCLEOTIDE SEQUENCE</scope>
</reference>
<proteinExistence type="predicted"/>
<evidence type="ECO:0000313" key="1">
    <source>
        <dbReference type="EMBL" id="CAF1048934.1"/>
    </source>
</evidence>
<dbReference type="Proteomes" id="UP000663877">
    <property type="component" value="Unassembled WGS sequence"/>
</dbReference>
<protein>
    <submittedName>
        <fullName evidence="2">Uncharacterized protein</fullName>
    </submittedName>
</protein>
<gene>
    <name evidence="1" type="ORF">BJG266_LOCUS18498</name>
    <name evidence="2" type="ORF">QVE165_LOCUS19233</name>
</gene>
<keyword evidence="3" id="KW-1185">Reference proteome</keyword>
<organism evidence="2 3">
    <name type="scientific">Adineta steineri</name>
    <dbReference type="NCBI Taxonomy" id="433720"/>
    <lineage>
        <taxon>Eukaryota</taxon>
        <taxon>Metazoa</taxon>
        <taxon>Spiralia</taxon>
        <taxon>Gnathifera</taxon>
        <taxon>Rotifera</taxon>
        <taxon>Eurotatoria</taxon>
        <taxon>Bdelloidea</taxon>
        <taxon>Adinetida</taxon>
        <taxon>Adinetidae</taxon>
        <taxon>Adineta</taxon>
    </lineage>
</organism>
<dbReference type="OrthoDB" id="10059815at2759"/>
<name>A0A814MPS9_9BILA</name>
<sequence>MSNERPACVEDLANELWFETFGYLDWINVFCSFYGINKRINQLLMSVNVLSLYSSYLINHSNLIYIFFQEFPLEEFKQLQRFRWINDYSYDDALDISKHFSSFSTLISLSINTNFKGYKPDDDDDEIAMTFFRQHYPYLQRLSTVVPGRTINQQPRAIDNCFGLAPKERLIATYTKQPGGCGCGPTFTTHLTDSRIIQRQQEYACCGEGNRVDKMLFLSDISFISDTVVKQDCYSSICCRCLCCFLSCCRGTGGKQVGIRGAFGEEIFTFTFNDAARALQEIPAAAMPHKGAGHLLKTAAETNTLF</sequence>
<dbReference type="EMBL" id="CAJNOI010000095">
    <property type="protein sequence ID" value="CAF1048934.1"/>
    <property type="molecule type" value="Genomic_DNA"/>
</dbReference>
<dbReference type="EMBL" id="CAJNOM010000117">
    <property type="protein sequence ID" value="CAF1081202.1"/>
    <property type="molecule type" value="Genomic_DNA"/>
</dbReference>
<evidence type="ECO:0000313" key="3">
    <source>
        <dbReference type="Proteomes" id="UP000663832"/>
    </source>
</evidence>